<comment type="caution">
    <text evidence="2">The sequence shown here is derived from an EMBL/GenBank/DDBJ whole genome shotgun (WGS) entry which is preliminary data.</text>
</comment>
<evidence type="ECO:0000256" key="1">
    <source>
        <dbReference type="SAM" id="SignalP"/>
    </source>
</evidence>
<reference evidence="2" key="1">
    <citation type="journal article" date="2021" name="PeerJ">
        <title>Extensive microbial diversity within the chicken gut microbiome revealed by metagenomics and culture.</title>
        <authorList>
            <person name="Gilroy R."/>
            <person name="Ravi A."/>
            <person name="Getino M."/>
            <person name="Pursley I."/>
            <person name="Horton D.L."/>
            <person name="Alikhan N.F."/>
            <person name="Baker D."/>
            <person name="Gharbi K."/>
            <person name="Hall N."/>
            <person name="Watson M."/>
            <person name="Adriaenssens E.M."/>
            <person name="Foster-Nyarko E."/>
            <person name="Jarju S."/>
            <person name="Secka A."/>
            <person name="Antonio M."/>
            <person name="Oren A."/>
            <person name="Chaudhuri R.R."/>
            <person name="La Ragione R."/>
            <person name="Hildebrand F."/>
            <person name="Pallen M.J."/>
        </authorList>
    </citation>
    <scope>NUCLEOTIDE SEQUENCE</scope>
    <source>
        <strain evidence="2">ChiHecec2B26-12326</strain>
    </source>
</reference>
<dbReference type="AlphaFoldDB" id="A0A9D2BQ35"/>
<dbReference type="InterPro" id="IPR031977">
    <property type="entry name" value="DUF4783"/>
</dbReference>
<dbReference type="EMBL" id="DXEN01000014">
    <property type="protein sequence ID" value="HIX85468.1"/>
    <property type="molecule type" value="Genomic_DNA"/>
</dbReference>
<reference evidence="2" key="2">
    <citation type="submission" date="2021-04" db="EMBL/GenBank/DDBJ databases">
        <authorList>
            <person name="Gilroy R."/>
        </authorList>
    </citation>
    <scope>NUCLEOTIDE SEQUENCE</scope>
    <source>
        <strain evidence="2">ChiHecec2B26-12326</strain>
    </source>
</reference>
<dbReference type="InterPro" id="IPR032710">
    <property type="entry name" value="NTF2-like_dom_sf"/>
</dbReference>
<evidence type="ECO:0000313" key="2">
    <source>
        <dbReference type="EMBL" id="HIX85468.1"/>
    </source>
</evidence>
<keyword evidence="1" id="KW-0732">Signal</keyword>
<protein>
    <submittedName>
        <fullName evidence="2">DUF4783 domain-containing protein</fullName>
    </submittedName>
</protein>
<organism evidence="2 3">
    <name type="scientific">Candidatus Parabacteroides intestinigallinarum</name>
    <dbReference type="NCBI Taxonomy" id="2838722"/>
    <lineage>
        <taxon>Bacteria</taxon>
        <taxon>Pseudomonadati</taxon>
        <taxon>Bacteroidota</taxon>
        <taxon>Bacteroidia</taxon>
        <taxon>Bacteroidales</taxon>
        <taxon>Tannerellaceae</taxon>
        <taxon>Parabacteroides</taxon>
    </lineage>
</organism>
<gene>
    <name evidence="2" type="ORF">H9848_02520</name>
</gene>
<dbReference type="Gene3D" id="3.10.450.50">
    <property type="match status" value="1"/>
</dbReference>
<evidence type="ECO:0000313" key="3">
    <source>
        <dbReference type="Proteomes" id="UP000823847"/>
    </source>
</evidence>
<sequence>MKRFLLTFALSLLMVGAWAADITGISNAFKAGDAAAVSGMMAEEVDMALPDASKRCGRAEAVSMLSAFFGSNKPASFSVVHHADKKESGFLVAKLKTSTGEYRVNITYRAEGQTTMIQSIRIE</sequence>
<feature type="signal peptide" evidence="1">
    <location>
        <begin position="1"/>
        <end position="19"/>
    </location>
</feature>
<name>A0A9D2BQ35_9BACT</name>
<dbReference type="Proteomes" id="UP000823847">
    <property type="component" value="Unassembled WGS sequence"/>
</dbReference>
<proteinExistence type="predicted"/>
<accession>A0A9D2BQ35</accession>
<dbReference type="SUPFAM" id="SSF54427">
    <property type="entry name" value="NTF2-like"/>
    <property type="match status" value="1"/>
</dbReference>
<dbReference type="Pfam" id="PF16022">
    <property type="entry name" value="DUF4783"/>
    <property type="match status" value="1"/>
</dbReference>
<feature type="chain" id="PRO_5038628139" evidence="1">
    <location>
        <begin position="20"/>
        <end position="123"/>
    </location>
</feature>